<keyword evidence="1" id="KW-1133">Transmembrane helix</keyword>
<evidence type="ECO:0000259" key="2">
    <source>
        <dbReference type="Pfam" id="PF14317"/>
    </source>
</evidence>
<dbReference type="Pfam" id="PF14317">
    <property type="entry name" value="YcxB"/>
    <property type="match status" value="1"/>
</dbReference>
<feature type="transmembrane region" description="Helical" evidence="1">
    <location>
        <begin position="21"/>
        <end position="41"/>
    </location>
</feature>
<feature type="transmembrane region" description="Helical" evidence="1">
    <location>
        <begin position="53"/>
        <end position="70"/>
    </location>
</feature>
<keyword evidence="4" id="KW-1185">Reference proteome</keyword>
<evidence type="ECO:0000256" key="1">
    <source>
        <dbReference type="SAM" id="Phobius"/>
    </source>
</evidence>
<keyword evidence="1" id="KW-0472">Membrane</keyword>
<protein>
    <recommendedName>
        <fullName evidence="2">YcxB-like C-terminal domain-containing protein</fullName>
    </recommendedName>
</protein>
<dbReference type="Proteomes" id="UP000612282">
    <property type="component" value="Unassembled WGS sequence"/>
</dbReference>
<organism evidence="3 4">
    <name type="scientific">Actinoplanes couchii</name>
    <dbReference type="NCBI Taxonomy" id="403638"/>
    <lineage>
        <taxon>Bacteria</taxon>
        <taxon>Bacillati</taxon>
        <taxon>Actinomycetota</taxon>
        <taxon>Actinomycetes</taxon>
        <taxon>Micromonosporales</taxon>
        <taxon>Micromonosporaceae</taxon>
        <taxon>Actinoplanes</taxon>
    </lineage>
</organism>
<evidence type="ECO:0000313" key="4">
    <source>
        <dbReference type="Proteomes" id="UP000612282"/>
    </source>
</evidence>
<keyword evidence="1" id="KW-0812">Transmembrane</keyword>
<accession>A0ABQ3XPV4</accession>
<name>A0ABQ3XPV4_9ACTN</name>
<evidence type="ECO:0000313" key="3">
    <source>
        <dbReference type="EMBL" id="GID60538.1"/>
    </source>
</evidence>
<sequence>MNITGTFQHTYSTFRRLTMAALGKARFAMWVSGSGILLLLLTTDTGKDSPWMYAMPLVIVFPELIAFLTWRQQQQILAEPVHYVLNETELHTRAAQAESRLAWAGLTWVKVTKHGWLLKTGAMQAVLPRAAFSPEDQATIDAFLATAPVKVKS</sequence>
<gene>
    <name evidence="3" type="ORF">Aco03nite_089420</name>
</gene>
<dbReference type="EMBL" id="BOMG01000110">
    <property type="protein sequence ID" value="GID60538.1"/>
    <property type="molecule type" value="Genomic_DNA"/>
</dbReference>
<dbReference type="InterPro" id="IPR025588">
    <property type="entry name" value="YcxB-like_C"/>
</dbReference>
<dbReference type="RefSeq" id="WP_203807654.1">
    <property type="nucleotide sequence ID" value="NZ_BAAAQE010000014.1"/>
</dbReference>
<comment type="caution">
    <text evidence="3">The sequence shown here is derived from an EMBL/GenBank/DDBJ whole genome shotgun (WGS) entry which is preliminary data.</text>
</comment>
<proteinExistence type="predicted"/>
<feature type="domain" description="YcxB-like C-terminal" evidence="2">
    <location>
        <begin position="86"/>
        <end position="144"/>
    </location>
</feature>
<reference evidence="3 4" key="1">
    <citation type="submission" date="2021-01" db="EMBL/GenBank/DDBJ databases">
        <title>Whole genome shotgun sequence of Actinoplanes couchii NBRC 106145.</title>
        <authorList>
            <person name="Komaki H."/>
            <person name="Tamura T."/>
        </authorList>
    </citation>
    <scope>NUCLEOTIDE SEQUENCE [LARGE SCALE GENOMIC DNA]</scope>
    <source>
        <strain evidence="3 4">NBRC 106145</strain>
    </source>
</reference>